<dbReference type="GO" id="GO:0016779">
    <property type="term" value="F:nucleotidyltransferase activity"/>
    <property type="evidence" value="ECO:0007669"/>
    <property type="project" value="UniProtKB-KW"/>
</dbReference>
<reference evidence="9 10" key="1">
    <citation type="submission" date="2023-01" db="EMBL/GenBank/DDBJ databases">
        <title>Description of Helicobacter ibis sp. nov. isolated from faecal droppings of black-faced ibis (Theristicus melanopis).</title>
        <authorList>
            <person name="Lopez-Cantillo M."/>
            <person name="Vidal-Veuthey B."/>
            <person name="Mella A."/>
            <person name="De La Haba R."/>
            <person name="Collado L."/>
        </authorList>
    </citation>
    <scope>NUCLEOTIDE SEQUENCE [LARGE SCALE GENOMIC DNA]</scope>
    <source>
        <strain evidence="9 10">A82</strain>
    </source>
</reference>
<evidence type="ECO:0000256" key="2">
    <source>
        <dbReference type="ARBA" id="ARBA00022679"/>
    </source>
</evidence>
<proteinExistence type="predicted"/>
<comment type="caution">
    <text evidence="9">The sequence shown here is derived from an EMBL/GenBank/DDBJ whole genome shotgun (WGS) entry which is preliminary data.</text>
</comment>
<keyword evidence="7" id="KW-0501">Molybdenum cofactor biosynthesis</keyword>
<keyword evidence="2" id="KW-0808">Transferase</keyword>
<evidence type="ECO:0000256" key="6">
    <source>
        <dbReference type="ARBA" id="ARBA00023134"/>
    </source>
</evidence>
<evidence type="ECO:0000256" key="4">
    <source>
        <dbReference type="ARBA" id="ARBA00022741"/>
    </source>
</evidence>
<dbReference type="SUPFAM" id="SSF53448">
    <property type="entry name" value="Nucleotide-diphospho-sugar transferases"/>
    <property type="match status" value="1"/>
</dbReference>
<evidence type="ECO:0000256" key="1">
    <source>
        <dbReference type="ARBA" id="ARBA00022490"/>
    </source>
</evidence>
<sequence length="183" mass="21305">MVGVILCGGRSQRMGEKKEYLKFADFTLADYQAKKMKANFEKLYFSSKESVLNSYNIPTIFDNSNIYAPIFGLCSSLEFIDDDIFVLAVDTPFFVSFTRLINSFYEMQRPTFAKSNSKIHPLIGIYPKDSINVVKKHIQENNYKLQNLLISLKADYVSIDLKETQNLNYKEDYKEALRMVYKY</sequence>
<accession>A0ABT4VEZ4</accession>
<dbReference type="Gene3D" id="3.90.550.10">
    <property type="entry name" value="Spore Coat Polysaccharide Biosynthesis Protein SpsA, Chain A"/>
    <property type="match status" value="1"/>
</dbReference>
<dbReference type="Pfam" id="PF12804">
    <property type="entry name" value="NTP_transf_3"/>
    <property type="match status" value="1"/>
</dbReference>
<dbReference type="InterPro" id="IPR029044">
    <property type="entry name" value="Nucleotide-diphossugar_trans"/>
</dbReference>
<protein>
    <submittedName>
        <fullName evidence="9">Molybdenum cofactor guanylyltransferase</fullName>
    </submittedName>
</protein>
<dbReference type="CDD" id="cd02503">
    <property type="entry name" value="MobA"/>
    <property type="match status" value="1"/>
</dbReference>
<name>A0ABT4VEZ4_9HELI</name>
<dbReference type="PANTHER" id="PTHR19136:SF81">
    <property type="entry name" value="MOLYBDENUM COFACTOR GUANYLYLTRANSFERASE"/>
    <property type="match status" value="1"/>
</dbReference>
<feature type="domain" description="MobA-like NTP transferase" evidence="8">
    <location>
        <begin position="3"/>
        <end position="140"/>
    </location>
</feature>
<dbReference type="InterPro" id="IPR013482">
    <property type="entry name" value="Molybde_CF_guanTrfase"/>
</dbReference>
<evidence type="ECO:0000256" key="5">
    <source>
        <dbReference type="ARBA" id="ARBA00022842"/>
    </source>
</evidence>
<evidence type="ECO:0000256" key="7">
    <source>
        <dbReference type="ARBA" id="ARBA00023150"/>
    </source>
</evidence>
<keyword evidence="5" id="KW-0460">Magnesium</keyword>
<dbReference type="EMBL" id="JAQHXR010000003">
    <property type="protein sequence ID" value="MDA3969255.1"/>
    <property type="molecule type" value="Genomic_DNA"/>
</dbReference>
<keyword evidence="3" id="KW-0479">Metal-binding</keyword>
<keyword evidence="1" id="KW-0963">Cytoplasm</keyword>
<evidence type="ECO:0000256" key="3">
    <source>
        <dbReference type="ARBA" id="ARBA00022723"/>
    </source>
</evidence>
<gene>
    <name evidence="9" type="ORF">PF021_06140</name>
</gene>
<organism evidence="9 10">
    <name type="scientific">Helicobacter ibis</name>
    <dbReference type="NCBI Taxonomy" id="2962633"/>
    <lineage>
        <taxon>Bacteria</taxon>
        <taxon>Pseudomonadati</taxon>
        <taxon>Campylobacterota</taxon>
        <taxon>Epsilonproteobacteria</taxon>
        <taxon>Campylobacterales</taxon>
        <taxon>Helicobacteraceae</taxon>
        <taxon>Helicobacter</taxon>
    </lineage>
</organism>
<keyword evidence="10" id="KW-1185">Reference proteome</keyword>
<keyword evidence="9" id="KW-0548">Nucleotidyltransferase</keyword>
<evidence type="ECO:0000313" key="10">
    <source>
        <dbReference type="Proteomes" id="UP001210261"/>
    </source>
</evidence>
<dbReference type="Proteomes" id="UP001210261">
    <property type="component" value="Unassembled WGS sequence"/>
</dbReference>
<dbReference type="PANTHER" id="PTHR19136">
    <property type="entry name" value="MOLYBDENUM COFACTOR GUANYLYLTRANSFERASE"/>
    <property type="match status" value="1"/>
</dbReference>
<evidence type="ECO:0000259" key="8">
    <source>
        <dbReference type="Pfam" id="PF12804"/>
    </source>
</evidence>
<evidence type="ECO:0000313" key="9">
    <source>
        <dbReference type="EMBL" id="MDA3969255.1"/>
    </source>
</evidence>
<keyword evidence="4" id="KW-0547">Nucleotide-binding</keyword>
<keyword evidence="6" id="KW-0342">GTP-binding</keyword>
<dbReference type="RefSeq" id="WP_271021588.1">
    <property type="nucleotide sequence ID" value="NZ_JAQHXR010000003.1"/>
</dbReference>
<dbReference type="InterPro" id="IPR025877">
    <property type="entry name" value="MobA-like_NTP_Trfase"/>
</dbReference>